<dbReference type="EMBL" id="QPFP01000072">
    <property type="protein sequence ID" value="TEB23968.1"/>
    <property type="molecule type" value="Genomic_DNA"/>
</dbReference>
<evidence type="ECO:0000256" key="1">
    <source>
        <dbReference type="SAM" id="MobiDB-lite"/>
    </source>
</evidence>
<proteinExistence type="predicted"/>
<feature type="region of interest" description="Disordered" evidence="1">
    <location>
        <begin position="210"/>
        <end position="245"/>
    </location>
</feature>
<organism evidence="2 3">
    <name type="scientific">Coprinellus micaceus</name>
    <name type="common">Glistening ink-cap mushroom</name>
    <name type="synonym">Coprinus micaceus</name>
    <dbReference type="NCBI Taxonomy" id="71717"/>
    <lineage>
        <taxon>Eukaryota</taxon>
        <taxon>Fungi</taxon>
        <taxon>Dikarya</taxon>
        <taxon>Basidiomycota</taxon>
        <taxon>Agaricomycotina</taxon>
        <taxon>Agaricomycetes</taxon>
        <taxon>Agaricomycetidae</taxon>
        <taxon>Agaricales</taxon>
        <taxon>Agaricineae</taxon>
        <taxon>Psathyrellaceae</taxon>
        <taxon>Coprinellus</taxon>
    </lineage>
</organism>
<reference evidence="2 3" key="1">
    <citation type="journal article" date="2019" name="Nat. Ecol. Evol.">
        <title>Megaphylogeny resolves global patterns of mushroom evolution.</title>
        <authorList>
            <person name="Varga T."/>
            <person name="Krizsan K."/>
            <person name="Foldi C."/>
            <person name="Dima B."/>
            <person name="Sanchez-Garcia M."/>
            <person name="Sanchez-Ramirez S."/>
            <person name="Szollosi G.J."/>
            <person name="Szarkandi J.G."/>
            <person name="Papp V."/>
            <person name="Albert L."/>
            <person name="Andreopoulos W."/>
            <person name="Angelini C."/>
            <person name="Antonin V."/>
            <person name="Barry K.W."/>
            <person name="Bougher N.L."/>
            <person name="Buchanan P."/>
            <person name="Buyck B."/>
            <person name="Bense V."/>
            <person name="Catcheside P."/>
            <person name="Chovatia M."/>
            <person name="Cooper J."/>
            <person name="Damon W."/>
            <person name="Desjardin D."/>
            <person name="Finy P."/>
            <person name="Geml J."/>
            <person name="Haridas S."/>
            <person name="Hughes K."/>
            <person name="Justo A."/>
            <person name="Karasinski D."/>
            <person name="Kautmanova I."/>
            <person name="Kiss B."/>
            <person name="Kocsube S."/>
            <person name="Kotiranta H."/>
            <person name="LaButti K.M."/>
            <person name="Lechner B.E."/>
            <person name="Liimatainen K."/>
            <person name="Lipzen A."/>
            <person name="Lukacs Z."/>
            <person name="Mihaltcheva S."/>
            <person name="Morgado L.N."/>
            <person name="Niskanen T."/>
            <person name="Noordeloos M.E."/>
            <person name="Ohm R.A."/>
            <person name="Ortiz-Santana B."/>
            <person name="Ovrebo C."/>
            <person name="Racz N."/>
            <person name="Riley R."/>
            <person name="Savchenko A."/>
            <person name="Shiryaev A."/>
            <person name="Soop K."/>
            <person name="Spirin V."/>
            <person name="Szebenyi C."/>
            <person name="Tomsovsky M."/>
            <person name="Tulloss R.E."/>
            <person name="Uehling J."/>
            <person name="Grigoriev I.V."/>
            <person name="Vagvolgyi C."/>
            <person name="Papp T."/>
            <person name="Martin F.M."/>
            <person name="Miettinen O."/>
            <person name="Hibbett D.S."/>
            <person name="Nagy L.G."/>
        </authorList>
    </citation>
    <scope>NUCLEOTIDE SEQUENCE [LARGE SCALE GENOMIC DNA]</scope>
    <source>
        <strain evidence="2 3">FP101781</strain>
    </source>
</reference>
<dbReference type="Proteomes" id="UP000298030">
    <property type="component" value="Unassembled WGS sequence"/>
</dbReference>
<dbReference type="AlphaFoldDB" id="A0A4Y7SQN5"/>
<feature type="compositionally biased region" description="Polar residues" evidence="1">
    <location>
        <begin position="235"/>
        <end position="245"/>
    </location>
</feature>
<evidence type="ECO:0000313" key="3">
    <source>
        <dbReference type="Proteomes" id="UP000298030"/>
    </source>
</evidence>
<keyword evidence="3" id="KW-1185">Reference proteome</keyword>
<sequence length="245" mass="26738">MTSISCTSPASPSFTIASAPLPHPIRLAVANSATSSRDSDKYSLHMTFLEARLSEAHSLRNYYATLSHTLLNHSGAVKNIVVEVLTTRLRAPHALDALGAALRWSRAEEAASEEFLSWAPREDHKFGIWTPEGHYLLPTRDKARDLKFKFDPKKPLTDKEVNDHLCRGPGSGPTILYAKKILAKSVEIRKALEDAYETAATLRIVANAGEVATSSASRQGGIDPTERRAGRVAAVTSSSPNKPRR</sequence>
<evidence type="ECO:0000313" key="2">
    <source>
        <dbReference type="EMBL" id="TEB23968.1"/>
    </source>
</evidence>
<name>A0A4Y7SQN5_COPMI</name>
<comment type="caution">
    <text evidence="2">The sequence shown here is derived from an EMBL/GenBank/DDBJ whole genome shotgun (WGS) entry which is preliminary data.</text>
</comment>
<protein>
    <submittedName>
        <fullName evidence="2">Uncharacterized protein</fullName>
    </submittedName>
</protein>
<accession>A0A4Y7SQN5</accession>
<gene>
    <name evidence="2" type="ORF">FA13DRAFT_1739609</name>
</gene>